<accession>A0ABY7DTS4</accession>
<feature type="compositionally biased region" description="Polar residues" evidence="1">
    <location>
        <begin position="8"/>
        <end position="25"/>
    </location>
</feature>
<keyword evidence="3" id="KW-1185">Reference proteome</keyword>
<feature type="region of interest" description="Disordered" evidence="1">
    <location>
        <begin position="1"/>
        <end position="26"/>
    </location>
</feature>
<evidence type="ECO:0000256" key="1">
    <source>
        <dbReference type="SAM" id="MobiDB-lite"/>
    </source>
</evidence>
<sequence>MQCRTHQRLTSMNGKPTGRLSTVGKSSIRRESYWRLRG</sequence>
<dbReference type="Proteomes" id="UP001164746">
    <property type="component" value="Chromosome 3"/>
</dbReference>
<name>A0ABY7DTS4_MYAAR</name>
<proteinExistence type="predicted"/>
<evidence type="ECO:0000313" key="2">
    <source>
        <dbReference type="EMBL" id="WAR00242.1"/>
    </source>
</evidence>
<gene>
    <name evidence="2" type="ORF">MAR_024614</name>
</gene>
<reference evidence="2" key="1">
    <citation type="submission" date="2022-11" db="EMBL/GenBank/DDBJ databases">
        <title>Centuries of genome instability and evolution in soft-shell clam transmissible cancer (bioRxiv).</title>
        <authorList>
            <person name="Hart S.F.M."/>
            <person name="Yonemitsu M.A."/>
            <person name="Giersch R.M."/>
            <person name="Beal B.F."/>
            <person name="Arriagada G."/>
            <person name="Davis B.W."/>
            <person name="Ostrander E.A."/>
            <person name="Goff S.P."/>
            <person name="Metzger M.J."/>
        </authorList>
    </citation>
    <scope>NUCLEOTIDE SEQUENCE</scope>
    <source>
        <strain evidence="2">MELC-2E11</strain>
        <tissue evidence="2">Siphon/mantle</tissue>
    </source>
</reference>
<dbReference type="EMBL" id="CP111014">
    <property type="protein sequence ID" value="WAR00242.1"/>
    <property type="molecule type" value="Genomic_DNA"/>
</dbReference>
<organism evidence="2 3">
    <name type="scientific">Mya arenaria</name>
    <name type="common">Soft-shell clam</name>
    <dbReference type="NCBI Taxonomy" id="6604"/>
    <lineage>
        <taxon>Eukaryota</taxon>
        <taxon>Metazoa</taxon>
        <taxon>Spiralia</taxon>
        <taxon>Lophotrochozoa</taxon>
        <taxon>Mollusca</taxon>
        <taxon>Bivalvia</taxon>
        <taxon>Autobranchia</taxon>
        <taxon>Heteroconchia</taxon>
        <taxon>Euheterodonta</taxon>
        <taxon>Imparidentia</taxon>
        <taxon>Neoheterodontei</taxon>
        <taxon>Myida</taxon>
        <taxon>Myoidea</taxon>
        <taxon>Myidae</taxon>
        <taxon>Mya</taxon>
    </lineage>
</organism>
<evidence type="ECO:0000313" key="3">
    <source>
        <dbReference type="Proteomes" id="UP001164746"/>
    </source>
</evidence>
<protein>
    <submittedName>
        <fullName evidence="2">Uncharacterized protein</fullName>
    </submittedName>
</protein>